<dbReference type="FunFam" id="3.20.20.80:FF:000003">
    <property type="entry name" value="1,4-alpha-glucan branching enzyme GlgB"/>
    <property type="match status" value="1"/>
</dbReference>
<dbReference type="NCBIfam" id="NF003811">
    <property type="entry name" value="PRK05402.1"/>
    <property type="match status" value="1"/>
</dbReference>
<dbReference type="FunFam" id="2.60.40.1180:FF:000002">
    <property type="entry name" value="1,4-alpha-glucan branching enzyme GlgB"/>
    <property type="match status" value="1"/>
</dbReference>
<keyword evidence="5 10" id="KW-0321">Glycogen metabolism</keyword>
<dbReference type="GO" id="GO:0004553">
    <property type="term" value="F:hydrolase activity, hydrolyzing O-glycosyl compounds"/>
    <property type="evidence" value="ECO:0007669"/>
    <property type="project" value="InterPro"/>
</dbReference>
<dbReference type="CDD" id="cd02855">
    <property type="entry name" value="E_set_GBE_prok_N"/>
    <property type="match status" value="1"/>
</dbReference>
<dbReference type="InterPro" id="IPR006407">
    <property type="entry name" value="GlgB"/>
</dbReference>
<evidence type="ECO:0000256" key="10">
    <source>
        <dbReference type="HAMAP-Rule" id="MF_00685"/>
    </source>
</evidence>
<protein>
    <recommendedName>
        <fullName evidence="10">1,4-alpha-glucan branching enzyme GlgB</fullName>
        <ecNumber evidence="10">2.4.1.18</ecNumber>
    </recommendedName>
    <alternativeName>
        <fullName evidence="10">1,4-alpha-D-glucan:1,4-alpha-D-glucan 6-glucosyl-transferase</fullName>
    </alternativeName>
    <alternativeName>
        <fullName evidence="10">Alpha-(1-&gt;4)-glucan branching enzyme</fullName>
    </alternativeName>
    <alternativeName>
        <fullName evidence="10">Glycogen branching enzyme</fullName>
        <shortName evidence="10">BE</shortName>
    </alternativeName>
</protein>
<keyword evidence="7 10" id="KW-0808">Transferase</keyword>
<dbReference type="FunFam" id="2.60.40.10:FF:000169">
    <property type="entry name" value="1,4-alpha-glucan branching enzyme GlgB"/>
    <property type="match status" value="1"/>
</dbReference>
<keyword evidence="9 10" id="KW-0119">Carbohydrate metabolism</keyword>
<evidence type="ECO:0000256" key="1">
    <source>
        <dbReference type="ARBA" id="ARBA00000826"/>
    </source>
</evidence>
<keyword evidence="14" id="KW-1185">Reference proteome</keyword>
<comment type="function">
    <text evidence="2 10">Catalyzes the formation of the alpha-1,6-glucosidic linkages in glycogen by scission of a 1,4-alpha-linked oligosaccharide from growing alpha-1,4-glucan chains and the subsequent attachment of the oligosaccharide to the alpha-1,6 position.</text>
</comment>
<comment type="subunit">
    <text evidence="10">Monomer.</text>
</comment>
<gene>
    <name evidence="13" type="primary">glgB_2</name>
    <name evidence="10" type="synonym">glgB</name>
    <name evidence="13" type="ORF">Pla108_29620</name>
</gene>
<reference evidence="13 14" key="1">
    <citation type="submission" date="2019-02" db="EMBL/GenBank/DDBJ databases">
        <title>Deep-cultivation of Planctomycetes and their phenomic and genomic characterization uncovers novel biology.</title>
        <authorList>
            <person name="Wiegand S."/>
            <person name="Jogler M."/>
            <person name="Boedeker C."/>
            <person name="Pinto D."/>
            <person name="Vollmers J."/>
            <person name="Rivas-Marin E."/>
            <person name="Kohn T."/>
            <person name="Peeters S.H."/>
            <person name="Heuer A."/>
            <person name="Rast P."/>
            <person name="Oberbeckmann S."/>
            <person name="Bunk B."/>
            <person name="Jeske O."/>
            <person name="Meyerdierks A."/>
            <person name="Storesund J.E."/>
            <person name="Kallscheuer N."/>
            <person name="Luecker S."/>
            <person name="Lage O.M."/>
            <person name="Pohl T."/>
            <person name="Merkel B.J."/>
            <person name="Hornburger P."/>
            <person name="Mueller R.-W."/>
            <person name="Bruemmer F."/>
            <person name="Labrenz M."/>
            <person name="Spormann A.M."/>
            <person name="Op Den Camp H."/>
            <person name="Overmann J."/>
            <person name="Amann R."/>
            <person name="Jetten M.S.M."/>
            <person name="Mascher T."/>
            <person name="Medema M.H."/>
            <person name="Devos D.P."/>
            <person name="Kaster A.-K."/>
            <person name="Ovreas L."/>
            <person name="Rohde M."/>
            <person name="Galperin M.Y."/>
            <person name="Jogler C."/>
        </authorList>
    </citation>
    <scope>NUCLEOTIDE SEQUENCE [LARGE SCALE GENOMIC DNA]</scope>
    <source>
        <strain evidence="13 14">Pla108</strain>
    </source>
</reference>
<dbReference type="GO" id="GO:0005978">
    <property type="term" value="P:glycogen biosynthetic process"/>
    <property type="evidence" value="ECO:0007669"/>
    <property type="project" value="UniProtKB-UniRule"/>
</dbReference>
<dbReference type="InterPro" id="IPR006048">
    <property type="entry name" value="A-amylase/branching_C"/>
</dbReference>
<evidence type="ECO:0000256" key="8">
    <source>
        <dbReference type="ARBA" id="ARBA00023056"/>
    </source>
</evidence>
<dbReference type="Gene3D" id="3.20.20.80">
    <property type="entry name" value="Glycosidases"/>
    <property type="match status" value="1"/>
</dbReference>
<evidence type="ECO:0000256" key="4">
    <source>
        <dbReference type="ARBA" id="ARBA00009000"/>
    </source>
</evidence>
<dbReference type="GO" id="GO:0043169">
    <property type="term" value="F:cation binding"/>
    <property type="evidence" value="ECO:0007669"/>
    <property type="project" value="InterPro"/>
</dbReference>
<dbReference type="InterPro" id="IPR037439">
    <property type="entry name" value="Branching_enzy"/>
</dbReference>
<dbReference type="InterPro" id="IPR054169">
    <property type="entry name" value="GlgB_N"/>
</dbReference>
<evidence type="ECO:0000256" key="11">
    <source>
        <dbReference type="PIRSR" id="PIRSR000463-1"/>
    </source>
</evidence>
<dbReference type="EMBL" id="SJPR01000004">
    <property type="protein sequence ID" value="TWT95885.1"/>
    <property type="molecule type" value="Genomic_DNA"/>
</dbReference>
<sequence>MQPVRTQVSLDAIGALTEGRHENPFDILGPHEVVDQGRRALAVRAFQPDSKQMWLVDPAQGRSRPMRRIHPSGLYEAICPIEDRVAGKTAKASEYQFRVSDANGGRKTMHDPYAFQPLLTDYDLHLLHEGTHYDAYERLGAHQREIDGVLGVNFAVWAPNAEGISVIGDFNGWSRATHPMRKRIPSGIWELFVPGIDAGTLYKFAVKQKGGAVVEKCDPYAFAAEVPPRTANIVTDLSIHQWNDAEWMANRVERNGLDAPQSIYELHLGSWRRDPADPDRWLSYGEIAPQLVEYCQRMGYTHVELMPVSEHPFTGSWGYQTVGYFAATSRYGRPEDLMAFVDALHQAGIGVIIDWVPAHFPKDEHGLRLFDGTAMYEHEDPRQGEHPDWGTMIFNYGRNEVAGFLLANALFWCDKYHIDGLRVDAVASMLYLDYSREGGEWIPNKYGGRENLEAIDFFKTFNEVVHERHPGVMTIAEESTAWGGVSRPTYLGGLGFTLKWNMGWMNDTLRYFRHEAIHRKYHHDELTFSLIYAFTENFCLPFSHDEVVHGKGSLLDQMPGDIWQKFANLRLLYGYMWTHPGKKLTFMGCEFGQWNEWNYNTSLQWDLLQWSSHQGLQNYVAHLNHLYQNEPALYEVDFDSEGFEWIDCHNHEDSILAFMRKGKDPSDYVISVSNFTPVPRHGYKLGVPEVCFYEEISNSDSTYFGGSDVGNSGGVMATSRGAQARPASVELTLPPLSTVILKPRRG</sequence>
<comment type="caution">
    <text evidence="13">The sequence shown here is derived from an EMBL/GenBank/DDBJ whole genome shotgun (WGS) entry which is preliminary data.</text>
</comment>
<dbReference type="GO" id="GO:0005829">
    <property type="term" value="C:cytosol"/>
    <property type="evidence" value="ECO:0007669"/>
    <property type="project" value="TreeGrafter"/>
</dbReference>
<dbReference type="Gene3D" id="2.60.40.10">
    <property type="entry name" value="Immunoglobulins"/>
    <property type="match status" value="2"/>
</dbReference>
<comment type="pathway">
    <text evidence="3 10">Glycan biosynthesis; glycogen biosynthesis.</text>
</comment>
<feature type="active site" description="Proton donor" evidence="10 11">
    <location>
        <position position="477"/>
    </location>
</feature>
<feature type="active site" description="Nucleophile" evidence="10 11">
    <location>
        <position position="424"/>
    </location>
</feature>
<dbReference type="UniPathway" id="UPA00164"/>
<keyword evidence="8 10" id="KW-0320">Glycogen biosynthesis</keyword>
<dbReference type="CDD" id="cd11322">
    <property type="entry name" value="AmyAc_Glg_BE"/>
    <property type="match status" value="1"/>
</dbReference>
<evidence type="ECO:0000313" key="14">
    <source>
        <dbReference type="Proteomes" id="UP000317421"/>
    </source>
</evidence>
<dbReference type="PANTHER" id="PTHR43651:SF3">
    <property type="entry name" value="1,4-ALPHA-GLUCAN-BRANCHING ENZYME"/>
    <property type="match status" value="1"/>
</dbReference>
<dbReference type="SUPFAM" id="SSF51011">
    <property type="entry name" value="Glycosyl hydrolase domain"/>
    <property type="match status" value="1"/>
</dbReference>
<evidence type="ECO:0000256" key="3">
    <source>
        <dbReference type="ARBA" id="ARBA00004964"/>
    </source>
</evidence>
<dbReference type="SUPFAM" id="SSF81296">
    <property type="entry name" value="E set domains"/>
    <property type="match status" value="1"/>
</dbReference>
<dbReference type="InterPro" id="IPR014756">
    <property type="entry name" value="Ig_E-set"/>
</dbReference>
<dbReference type="Proteomes" id="UP000317421">
    <property type="component" value="Unassembled WGS sequence"/>
</dbReference>
<proteinExistence type="inferred from homology"/>
<dbReference type="SMART" id="SM00642">
    <property type="entry name" value="Aamy"/>
    <property type="match status" value="1"/>
</dbReference>
<evidence type="ECO:0000313" key="13">
    <source>
        <dbReference type="EMBL" id="TWT95885.1"/>
    </source>
</evidence>
<dbReference type="AlphaFoldDB" id="A0A5C6A9A4"/>
<evidence type="ECO:0000256" key="9">
    <source>
        <dbReference type="ARBA" id="ARBA00023277"/>
    </source>
</evidence>
<dbReference type="Gene3D" id="2.60.40.1180">
    <property type="entry name" value="Golgi alpha-mannosidase II"/>
    <property type="match status" value="1"/>
</dbReference>
<dbReference type="NCBIfam" id="TIGR01515">
    <property type="entry name" value="branching_enzym"/>
    <property type="match status" value="1"/>
</dbReference>
<dbReference type="PANTHER" id="PTHR43651">
    <property type="entry name" value="1,4-ALPHA-GLUCAN-BRANCHING ENZYME"/>
    <property type="match status" value="1"/>
</dbReference>
<dbReference type="SUPFAM" id="SSF51445">
    <property type="entry name" value="(Trans)glycosidases"/>
    <property type="match status" value="1"/>
</dbReference>
<keyword evidence="6 10" id="KW-0328">Glycosyltransferase</keyword>
<dbReference type="HAMAP" id="MF_00685">
    <property type="entry name" value="GlgB"/>
    <property type="match status" value="1"/>
</dbReference>
<organism evidence="13 14">
    <name type="scientific">Botrimarina colliarenosi</name>
    <dbReference type="NCBI Taxonomy" id="2528001"/>
    <lineage>
        <taxon>Bacteria</taxon>
        <taxon>Pseudomonadati</taxon>
        <taxon>Planctomycetota</taxon>
        <taxon>Planctomycetia</taxon>
        <taxon>Pirellulales</taxon>
        <taxon>Lacipirellulaceae</taxon>
        <taxon>Botrimarina</taxon>
    </lineage>
</organism>
<name>A0A5C6A9A4_9BACT</name>
<feature type="domain" description="Glycosyl hydrolase family 13 catalytic" evidence="12">
    <location>
        <begin position="265"/>
        <end position="609"/>
    </location>
</feature>
<evidence type="ECO:0000256" key="7">
    <source>
        <dbReference type="ARBA" id="ARBA00022679"/>
    </source>
</evidence>
<dbReference type="InterPro" id="IPR006047">
    <property type="entry name" value="GH13_cat_dom"/>
</dbReference>
<dbReference type="InterPro" id="IPR013780">
    <property type="entry name" value="Glyco_hydro_b"/>
</dbReference>
<comment type="catalytic activity">
    <reaction evidence="1 10">
        <text>Transfers a segment of a (1-&gt;4)-alpha-D-glucan chain to a primary hydroxy group in a similar glucan chain.</text>
        <dbReference type="EC" id="2.4.1.18"/>
    </reaction>
</comment>
<dbReference type="InterPro" id="IPR044143">
    <property type="entry name" value="GlgB_N_E_set_prok"/>
</dbReference>
<accession>A0A5C6A9A4</accession>
<dbReference type="EC" id="2.4.1.18" evidence="10"/>
<comment type="similarity">
    <text evidence="4 10">Belongs to the glycosyl hydrolase 13 family. GlgB subfamily.</text>
</comment>
<dbReference type="GO" id="GO:0003844">
    <property type="term" value="F:1,4-alpha-glucan branching enzyme activity"/>
    <property type="evidence" value="ECO:0007669"/>
    <property type="project" value="UniProtKB-UniRule"/>
</dbReference>
<dbReference type="PIRSF" id="PIRSF000463">
    <property type="entry name" value="GlgB"/>
    <property type="match status" value="1"/>
</dbReference>
<dbReference type="Pfam" id="PF02806">
    <property type="entry name" value="Alpha-amylase_C"/>
    <property type="match status" value="1"/>
</dbReference>
<evidence type="ECO:0000256" key="5">
    <source>
        <dbReference type="ARBA" id="ARBA00022600"/>
    </source>
</evidence>
<evidence type="ECO:0000256" key="6">
    <source>
        <dbReference type="ARBA" id="ARBA00022676"/>
    </source>
</evidence>
<dbReference type="Pfam" id="PF00128">
    <property type="entry name" value="Alpha-amylase"/>
    <property type="match status" value="1"/>
</dbReference>
<dbReference type="NCBIfam" id="NF008967">
    <property type="entry name" value="PRK12313.1"/>
    <property type="match status" value="1"/>
</dbReference>
<evidence type="ECO:0000256" key="2">
    <source>
        <dbReference type="ARBA" id="ARBA00002953"/>
    </source>
</evidence>
<dbReference type="Pfam" id="PF22019">
    <property type="entry name" value="GlgB_N"/>
    <property type="match status" value="1"/>
</dbReference>
<dbReference type="InterPro" id="IPR013783">
    <property type="entry name" value="Ig-like_fold"/>
</dbReference>
<dbReference type="InterPro" id="IPR004193">
    <property type="entry name" value="Glyco_hydro_13_N"/>
</dbReference>
<evidence type="ECO:0000259" key="12">
    <source>
        <dbReference type="SMART" id="SM00642"/>
    </source>
</evidence>
<dbReference type="Pfam" id="PF02922">
    <property type="entry name" value="CBM_48"/>
    <property type="match status" value="1"/>
</dbReference>
<dbReference type="InterPro" id="IPR017853">
    <property type="entry name" value="GH"/>
</dbReference>